<evidence type="ECO:0000256" key="2">
    <source>
        <dbReference type="ARBA" id="ARBA00022692"/>
    </source>
</evidence>
<keyword evidence="2 5" id="KW-0812">Transmembrane</keyword>
<dbReference type="InParanoid" id="A0A3N7FHT4"/>
<dbReference type="SMR" id="A0A3N7FHT4"/>
<keyword evidence="4 5" id="KW-0472">Membrane</keyword>
<reference evidence="7 8" key="1">
    <citation type="journal article" date="2006" name="Science">
        <title>The genome of black cottonwood, Populus trichocarpa (Torr. &amp; Gray).</title>
        <authorList>
            <person name="Tuskan G.A."/>
            <person name="Difazio S."/>
            <person name="Jansson S."/>
            <person name="Bohlmann J."/>
            <person name="Grigoriev I."/>
            <person name="Hellsten U."/>
            <person name="Putnam N."/>
            <person name="Ralph S."/>
            <person name="Rombauts S."/>
            <person name="Salamov A."/>
            <person name="Schein J."/>
            <person name="Sterck L."/>
            <person name="Aerts A."/>
            <person name="Bhalerao R.R."/>
            <person name="Bhalerao R.P."/>
            <person name="Blaudez D."/>
            <person name="Boerjan W."/>
            <person name="Brun A."/>
            <person name="Brunner A."/>
            <person name="Busov V."/>
            <person name="Campbell M."/>
            <person name="Carlson J."/>
            <person name="Chalot M."/>
            <person name="Chapman J."/>
            <person name="Chen G.L."/>
            <person name="Cooper D."/>
            <person name="Coutinho P.M."/>
            <person name="Couturier J."/>
            <person name="Covert S."/>
            <person name="Cronk Q."/>
            <person name="Cunningham R."/>
            <person name="Davis J."/>
            <person name="Degroeve S."/>
            <person name="Dejardin A."/>
            <person name="Depamphilis C."/>
            <person name="Detter J."/>
            <person name="Dirks B."/>
            <person name="Dubchak I."/>
            <person name="Duplessis S."/>
            <person name="Ehlting J."/>
            <person name="Ellis B."/>
            <person name="Gendler K."/>
            <person name="Goodstein D."/>
            <person name="Gribskov M."/>
            <person name="Grimwood J."/>
            <person name="Groover A."/>
            <person name="Gunter L."/>
            <person name="Hamberger B."/>
            <person name="Heinze B."/>
            <person name="Helariutta Y."/>
            <person name="Henrissat B."/>
            <person name="Holligan D."/>
            <person name="Holt R."/>
            <person name="Huang W."/>
            <person name="Islam-Faridi N."/>
            <person name="Jones S."/>
            <person name="Jones-Rhoades M."/>
            <person name="Jorgensen R."/>
            <person name="Joshi C."/>
            <person name="Kangasjarvi J."/>
            <person name="Karlsson J."/>
            <person name="Kelleher C."/>
            <person name="Kirkpatrick R."/>
            <person name="Kirst M."/>
            <person name="Kohler A."/>
            <person name="Kalluri U."/>
            <person name="Larimer F."/>
            <person name="Leebens-Mack J."/>
            <person name="Leple J.C."/>
            <person name="Locascio P."/>
            <person name="Lou Y."/>
            <person name="Lucas S."/>
            <person name="Martin F."/>
            <person name="Montanini B."/>
            <person name="Napoli C."/>
            <person name="Nelson D.R."/>
            <person name="Nelson C."/>
            <person name="Nieminen K."/>
            <person name="Nilsson O."/>
            <person name="Pereda V."/>
            <person name="Peter G."/>
            <person name="Philippe R."/>
            <person name="Pilate G."/>
            <person name="Poliakov A."/>
            <person name="Razumovskaya J."/>
            <person name="Richardson P."/>
            <person name="Rinaldi C."/>
            <person name="Ritland K."/>
            <person name="Rouze P."/>
            <person name="Ryaboy D."/>
            <person name="Schmutz J."/>
            <person name="Schrader J."/>
            <person name="Segerman B."/>
            <person name="Shin H."/>
            <person name="Siddiqui A."/>
            <person name="Sterky F."/>
            <person name="Terry A."/>
            <person name="Tsai C.J."/>
            <person name="Uberbacher E."/>
            <person name="Unneberg P."/>
            <person name="Vahala J."/>
            <person name="Wall K."/>
            <person name="Wessler S."/>
            <person name="Yang G."/>
            <person name="Yin T."/>
            <person name="Douglas C."/>
            <person name="Marra M."/>
            <person name="Sandberg G."/>
            <person name="Van de Peer Y."/>
            <person name="Rokhsar D."/>
        </authorList>
    </citation>
    <scope>NUCLEOTIDE SEQUENCE [LARGE SCALE GENOMIC DNA]</scope>
    <source>
        <strain evidence="8">cv. Nisqually</strain>
    </source>
</reference>
<feature type="transmembrane region" description="Helical" evidence="5">
    <location>
        <begin position="58"/>
        <end position="77"/>
    </location>
</feature>
<dbReference type="Gramene" id="Potri.009G045601.1.v4.1">
    <property type="protein sequence ID" value="Potri.009G045601.1.v4.1"/>
    <property type="gene ID" value="Potri.009G045601.v4.1"/>
</dbReference>
<organism evidence="7 8">
    <name type="scientific">Populus trichocarpa</name>
    <name type="common">Western balsam poplar</name>
    <name type="synonym">Populus balsamifera subsp. trichocarpa</name>
    <dbReference type="NCBI Taxonomy" id="3694"/>
    <lineage>
        <taxon>Eukaryota</taxon>
        <taxon>Viridiplantae</taxon>
        <taxon>Streptophyta</taxon>
        <taxon>Embryophyta</taxon>
        <taxon>Tracheophyta</taxon>
        <taxon>Spermatophyta</taxon>
        <taxon>Magnoliopsida</taxon>
        <taxon>eudicotyledons</taxon>
        <taxon>Gunneridae</taxon>
        <taxon>Pentapetalae</taxon>
        <taxon>rosids</taxon>
        <taxon>fabids</taxon>
        <taxon>Malpighiales</taxon>
        <taxon>Salicaceae</taxon>
        <taxon>Saliceae</taxon>
        <taxon>Populus</taxon>
    </lineage>
</organism>
<dbReference type="Pfam" id="PF01061">
    <property type="entry name" value="ABC2_membrane"/>
    <property type="match status" value="1"/>
</dbReference>
<dbReference type="AlphaFoldDB" id="A0A3N7FHT4"/>
<accession>A0A3N7FHT4</accession>
<sequence>MLKARRLSFFICLWKQNLVYWRSPQYNGVRLFFTVLAAFLLGSVFWDIGSERDSAQALFLVMGALCSSCMFLGVSNASTVQPIVSIERTVFYREKAAGMYSPLSYAMAQVTVTVLKK</sequence>
<dbReference type="OMA" id="MFYRERA"/>
<evidence type="ECO:0000256" key="1">
    <source>
        <dbReference type="ARBA" id="ARBA00004141"/>
    </source>
</evidence>
<evidence type="ECO:0000313" key="8">
    <source>
        <dbReference type="Proteomes" id="UP000006729"/>
    </source>
</evidence>
<evidence type="ECO:0000256" key="4">
    <source>
        <dbReference type="ARBA" id="ARBA00023136"/>
    </source>
</evidence>
<gene>
    <name evidence="7" type="ORF">POPTR_009G045601</name>
</gene>
<dbReference type="PANTHER" id="PTHR48040">
    <property type="entry name" value="PLEIOTROPIC DRUG RESISTANCE PROTEIN 1-LIKE ISOFORM X1"/>
    <property type="match status" value="1"/>
</dbReference>
<name>A0A3N7FHT4_POPTR</name>
<proteinExistence type="predicted"/>
<evidence type="ECO:0000256" key="5">
    <source>
        <dbReference type="SAM" id="Phobius"/>
    </source>
</evidence>
<dbReference type="PANTHER" id="PTHR48040:SF13">
    <property type="entry name" value="ABC TRANSPORTER G FAMILY MEMBER 31"/>
    <property type="match status" value="1"/>
</dbReference>
<protein>
    <recommendedName>
        <fullName evidence="6">ABC-2 type transporter transmembrane domain-containing protein</fullName>
    </recommendedName>
</protein>
<keyword evidence="3 5" id="KW-1133">Transmembrane helix</keyword>
<keyword evidence="8" id="KW-1185">Reference proteome</keyword>
<dbReference type="GO" id="GO:0140359">
    <property type="term" value="F:ABC-type transporter activity"/>
    <property type="evidence" value="ECO:0007669"/>
    <property type="project" value="InterPro"/>
</dbReference>
<evidence type="ECO:0000259" key="6">
    <source>
        <dbReference type="Pfam" id="PF01061"/>
    </source>
</evidence>
<feature type="transmembrane region" description="Helical" evidence="5">
    <location>
        <begin position="28"/>
        <end position="46"/>
    </location>
</feature>
<feature type="domain" description="ABC-2 type transporter transmembrane" evidence="6">
    <location>
        <begin position="9"/>
        <end position="114"/>
    </location>
</feature>
<dbReference type="EMBL" id="CM009298">
    <property type="protein sequence ID" value="RQO95556.1"/>
    <property type="molecule type" value="Genomic_DNA"/>
</dbReference>
<dbReference type="InterPro" id="IPR013525">
    <property type="entry name" value="ABC2_TM"/>
</dbReference>
<comment type="subcellular location">
    <subcellularLocation>
        <location evidence="1">Membrane</location>
        <topology evidence="1">Multi-pass membrane protein</topology>
    </subcellularLocation>
</comment>
<evidence type="ECO:0000256" key="3">
    <source>
        <dbReference type="ARBA" id="ARBA00022989"/>
    </source>
</evidence>
<dbReference type="GO" id="GO:0016020">
    <property type="term" value="C:membrane"/>
    <property type="evidence" value="ECO:0007669"/>
    <property type="project" value="UniProtKB-SubCell"/>
</dbReference>
<dbReference type="Proteomes" id="UP000006729">
    <property type="component" value="Chromosome 9"/>
</dbReference>
<evidence type="ECO:0000313" key="7">
    <source>
        <dbReference type="EMBL" id="RQO95556.1"/>
    </source>
</evidence>